<proteinExistence type="predicted"/>
<reference evidence="2" key="1">
    <citation type="journal article" date="2013" name="Nat. Genet.">
        <title>The duck genome and transcriptome provide insight into an avian influenza virus reservoir species.</title>
        <authorList>
            <person name="Huang Y."/>
            <person name="Li Y."/>
            <person name="Burt D.W."/>
            <person name="Chen H."/>
            <person name="Zhang Y."/>
            <person name="Qian W."/>
            <person name="Kim H."/>
            <person name="Gan S."/>
            <person name="Zhao Y."/>
            <person name="Li J."/>
            <person name="Yi K."/>
            <person name="Feng H."/>
            <person name="Zhu P."/>
            <person name="Li B."/>
            <person name="Liu Q."/>
            <person name="Fairley S."/>
            <person name="Magor K.E."/>
            <person name="Du Z."/>
            <person name="Hu X."/>
            <person name="Goodman L."/>
            <person name="Tafer H."/>
            <person name="Vignal A."/>
            <person name="Lee T."/>
            <person name="Kim K.W."/>
            <person name="Sheng Z."/>
            <person name="An Y."/>
            <person name="Searle S."/>
            <person name="Herrero J."/>
            <person name="Groenen M.A."/>
            <person name="Crooijmans R.P."/>
            <person name="Faraut T."/>
            <person name="Cai Q."/>
            <person name="Webster R.G."/>
            <person name="Aldridge J.R."/>
            <person name="Warren W.C."/>
            <person name="Bartschat S."/>
            <person name="Kehr S."/>
            <person name="Marz M."/>
            <person name="Stadler P.F."/>
            <person name="Smith J."/>
            <person name="Kraus R.H."/>
            <person name="Zhao Y."/>
            <person name="Ren L."/>
            <person name="Fei J."/>
            <person name="Morisson M."/>
            <person name="Kaiser P."/>
            <person name="Griffin D.K."/>
            <person name="Rao M."/>
            <person name="Pitel F."/>
            <person name="Wang J."/>
            <person name="Li N."/>
        </authorList>
    </citation>
    <scope>NUCLEOTIDE SEQUENCE [LARGE SCALE GENOMIC DNA]</scope>
</reference>
<name>R0KDY6_ANAPL</name>
<evidence type="ECO:0000313" key="1">
    <source>
        <dbReference type="EMBL" id="EOB08616.1"/>
    </source>
</evidence>
<protein>
    <submittedName>
        <fullName evidence="1">Uncharacterized protein</fullName>
    </submittedName>
</protein>
<evidence type="ECO:0000313" key="2">
    <source>
        <dbReference type="Proteomes" id="UP000296049"/>
    </source>
</evidence>
<gene>
    <name evidence="1" type="ORF">Anapl_11869</name>
</gene>
<dbReference type="EMBL" id="KB742433">
    <property type="protein sequence ID" value="EOB08616.1"/>
    <property type="molecule type" value="Genomic_DNA"/>
</dbReference>
<sequence length="125" mass="13848">MSGQRERDLCVLLYAVPEPLPCLGSQSGSVWECTFTLLIAYELGGQSAIEKNEVTGIFLHHQVEVVGMQRDKQEKRNNGVLLLPSLRIVASRCWKKVTGAHLASKEVPSCNKVQKPNIHNDFGFG</sequence>
<organism evidence="1 2">
    <name type="scientific">Anas platyrhynchos</name>
    <name type="common">Mallard</name>
    <name type="synonym">Anas boschas</name>
    <dbReference type="NCBI Taxonomy" id="8839"/>
    <lineage>
        <taxon>Eukaryota</taxon>
        <taxon>Metazoa</taxon>
        <taxon>Chordata</taxon>
        <taxon>Craniata</taxon>
        <taxon>Vertebrata</taxon>
        <taxon>Euteleostomi</taxon>
        <taxon>Archelosauria</taxon>
        <taxon>Archosauria</taxon>
        <taxon>Dinosauria</taxon>
        <taxon>Saurischia</taxon>
        <taxon>Theropoda</taxon>
        <taxon>Coelurosauria</taxon>
        <taxon>Aves</taxon>
        <taxon>Neognathae</taxon>
        <taxon>Galloanserae</taxon>
        <taxon>Anseriformes</taxon>
        <taxon>Anatidae</taxon>
        <taxon>Anatinae</taxon>
        <taxon>Anas</taxon>
    </lineage>
</organism>
<dbReference type="Proteomes" id="UP000296049">
    <property type="component" value="Unassembled WGS sequence"/>
</dbReference>
<accession>R0KDY6</accession>
<dbReference type="AlphaFoldDB" id="R0KDY6"/>
<keyword evidence="2" id="KW-1185">Reference proteome</keyword>